<keyword evidence="6 10" id="KW-1133">Transmembrane helix</keyword>
<dbReference type="Pfam" id="PF01741">
    <property type="entry name" value="MscL"/>
    <property type="match status" value="1"/>
</dbReference>
<evidence type="ECO:0000256" key="4">
    <source>
        <dbReference type="ARBA" id="ARBA00022475"/>
    </source>
</evidence>
<reference evidence="12" key="1">
    <citation type="submission" date="2023-07" db="EMBL/GenBank/DDBJ databases">
        <title>Genome sequencing of Purple Non-Sulfur Bacteria from various extreme environments.</title>
        <authorList>
            <person name="Mayer M."/>
        </authorList>
    </citation>
    <scope>NUCLEOTIDE SEQUENCE [LARGE SCALE GENOMIC DNA]</scope>
    <source>
        <strain evidence="12">DSM 17935</strain>
    </source>
</reference>
<dbReference type="NCBIfam" id="NF010557">
    <property type="entry name" value="PRK13952.1"/>
    <property type="match status" value="1"/>
</dbReference>
<keyword evidence="9 10" id="KW-0407">Ion channel</keyword>
<dbReference type="PANTHER" id="PTHR30266:SF2">
    <property type="entry name" value="LARGE-CONDUCTANCE MECHANOSENSITIVE CHANNEL"/>
    <property type="match status" value="1"/>
</dbReference>
<accession>A0ABT3H7T7</accession>
<dbReference type="PANTHER" id="PTHR30266">
    <property type="entry name" value="MECHANOSENSITIVE CHANNEL MSCL"/>
    <property type="match status" value="1"/>
</dbReference>
<name>A0ABT3H7T7_9HYPH</name>
<sequence length="141" mass="15118">MLKEFKEFAVKGNMVDMAVGIVIGAAFGAIVSSLVDDIIMPPIGVIVGGIDFSQIFLVLKEGTPPAPYDTVAAAKAAGATTWNVGLFINAIVKFLIVAFALFIVVKGINRLRRKEEEAPAAPPEPPRSEVLLEEIRDLLKK</sequence>
<dbReference type="SUPFAM" id="SSF81330">
    <property type="entry name" value="Gated mechanosensitive channel"/>
    <property type="match status" value="1"/>
</dbReference>
<comment type="subcellular location">
    <subcellularLocation>
        <location evidence="10">Cell inner membrane</location>
        <topology evidence="10">Multi-pass membrane protein</topology>
    </subcellularLocation>
    <subcellularLocation>
        <location evidence="1">Cell membrane</location>
        <topology evidence="1">Multi-pass membrane protein</topology>
    </subcellularLocation>
</comment>
<evidence type="ECO:0000256" key="8">
    <source>
        <dbReference type="ARBA" id="ARBA00023136"/>
    </source>
</evidence>
<evidence type="ECO:0000256" key="9">
    <source>
        <dbReference type="ARBA" id="ARBA00023303"/>
    </source>
</evidence>
<keyword evidence="12" id="KW-1185">Reference proteome</keyword>
<dbReference type="HAMAP" id="MF_00115">
    <property type="entry name" value="MscL"/>
    <property type="match status" value="1"/>
</dbReference>
<dbReference type="PRINTS" id="PR01264">
    <property type="entry name" value="MECHCHANNEL"/>
</dbReference>
<dbReference type="InterPro" id="IPR036019">
    <property type="entry name" value="MscL_channel"/>
</dbReference>
<comment type="similarity">
    <text evidence="2 10">Belongs to the MscL family.</text>
</comment>
<feature type="transmembrane region" description="Helical" evidence="10">
    <location>
        <begin position="12"/>
        <end position="35"/>
    </location>
</feature>
<dbReference type="EMBL" id="JAOQNS010000002">
    <property type="protein sequence ID" value="MCW2306455.1"/>
    <property type="molecule type" value="Genomic_DNA"/>
</dbReference>
<keyword evidence="8 10" id="KW-0472">Membrane</keyword>
<evidence type="ECO:0000256" key="10">
    <source>
        <dbReference type="HAMAP-Rule" id="MF_00115"/>
    </source>
</evidence>
<evidence type="ECO:0000256" key="2">
    <source>
        <dbReference type="ARBA" id="ARBA00007254"/>
    </source>
</evidence>
<dbReference type="InterPro" id="IPR019823">
    <property type="entry name" value="Mechanosensitive_channel_CS"/>
</dbReference>
<evidence type="ECO:0000256" key="7">
    <source>
        <dbReference type="ARBA" id="ARBA00023065"/>
    </source>
</evidence>
<protein>
    <recommendedName>
        <fullName evidence="10">Large-conductance mechanosensitive channel</fullName>
    </recommendedName>
</protein>
<feature type="transmembrane region" description="Helical" evidence="10">
    <location>
        <begin position="86"/>
        <end position="105"/>
    </location>
</feature>
<dbReference type="NCBIfam" id="TIGR00220">
    <property type="entry name" value="mscL"/>
    <property type="match status" value="1"/>
</dbReference>
<dbReference type="RefSeq" id="WP_264600122.1">
    <property type="nucleotide sequence ID" value="NZ_JAOQNS010000002.1"/>
</dbReference>
<comment type="caution">
    <text evidence="11">The sequence shown here is derived from an EMBL/GenBank/DDBJ whole genome shotgun (WGS) entry which is preliminary data.</text>
</comment>
<proteinExistence type="inferred from homology"/>
<dbReference type="NCBIfam" id="NF001843">
    <property type="entry name" value="PRK00567.1-4"/>
    <property type="match status" value="1"/>
</dbReference>
<comment type="subunit">
    <text evidence="10">Homopentamer.</text>
</comment>
<evidence type="ECO:0000256" key="3">
    <source>
        <dbReference type="ARBA" id="ARBA00022448"/>
    </source>
</evidence>
<evidence type="ECO:0000256" key="6">
    <source>
        <dbReference type="ARBA" id="ARBA00022989"/>
    </source>
</evidence>
<keyword evidence="3 10" id="KW-0813">Transport</keyword>
<organism evidence="11 12">
    <name type="scientific">Rhodobium gokarnense</name>
    <dbReference type="NCBI Taxonomy" id="364296"/>
    <lineage>
        <taxon>Bacteria</taxon>
        <taxon>Pseudomonadati</taxon>
        <taxon>Pseudomonadota</taxon>
        <taxon>Alphaproteobacteria</taxon>
        <taxon>Hyphomicrobiales</taxon>
        <taxon>Rhodobiaceae</taxon>
        <taxon>Rhodobium</taxon>
    </lineage>
</organism>
<dbReference type="InterPro" id="IPR001185">
    <property type="entry name" value="MS_channel"/>
</dbReference>
<evidence type="ECO:0000256" key="5">
    <source>
        <dbReference type="ARBA" id="ARBA00022692"/>
    </source>
</evidence>
<dbReference type="Proteomes" id="UP001209755">
    <property type="component" value="Unassembled WGS sequence"/>
</dbReference>
<keyword evidence="7 10" id="KW-0406">Ion transport</keyword>
<dbReference type="InterPro" id="IPR037673">
    <property type="entry name" value="MSC/AndL"/>
</dbReference>
<gene>
    <name evidence="10" type="primary">mscL</name>
    <name evidence="11" type="ORF">M2319_000774</name>
</gene>
<dbReference type="Gene3D" id="1.10.1200.120">
    <property type="entry name" value="Large-conductance mechanosensitive channel, MscL, domain 1"/>
    <property type="match status" value="1"/>
</dbReference>
<keyword evidence="4 10" id="KW-1003">Cell membrane</keyword>
<evidence type="ECO:0000313" key="11">
    <source>
        <dbReference type="EMBL" id="MCW2306455.1"/>
    </source>
</evidence>
<dbReference type="PROSITE" id="PS01327">
    <property type="entry name" value="MSCL"/>
    <property type="match status" value="1"/>
</dbReference>
<keyword evidence="10" id="KW-0997">Cell inner membrane</keyword>
<evidence type="ECO:0000256" key="1">
    <source>
        <dbReference type="ARBA" id="ARBA00004651"/>
    </source>
</evidence>
<evidence type="ECO:0000313" key="12">
    <source>
        <dbReference type="Proteomes" id="UP001209755"/>
    </source>
</evidence>
<comment type="function">
    <text evidence="10">Channel that opens in response to stretch forces in the membrane lipid bilayer. May participate in the regulation of osmotic pressure changes within the cell.</text>
</comment>
<keyword evidence="5 10" id="KW-0812">Transmembrane</keyword>